<evidence type="ECO:0000313" key="2">
    <source>
        <dbReference type="EMBL" id="EOI56112.1"/>
    </source>
</evidence>
<dbReference type="Proteomes" id="UP000013750">
    <property type="component" value="Unassembled WGS sequence"/>
</dbReference>
<keyword evidence="5" id="KW-1185">Reference proteome</keyword>
<evidence type="ECO:0000313" key="3">
    <source>
        <dbReference type="EMBL" id="EOW82638.1"/>
    </source>
</evidence>
<dbReference type="HOGENOM" id="CLU_183639_0_0_9"/>
<proteinExistence type="predicted"/>
<feature type="coiled-coil region" evidence="1">
    <location>
        <begin position="51"/>
        <end position="78"/>
    </location>
</feature>
<protein>
    <submittedName>
        <fullName evidence="2">Uncharacterized protein</fullName>
    </submittedName>
</protein>
<evidence type="ECO:0000313" key="5">
    <source>
        <dbReference type="Proteomes" id="UP000014160"/>
    </source>
</evidence>
<gene>
    <name evidence="3" type="ORF">I592_01958</name>
    <name evidence="2" type="ORF">UKC_02009</name>
</gene>
<reference evidence="2 4" key="1">
    <citation type="submission" date="2013-02" db="EMBL/GenBank/DDBJ databases">
        <title>The Genome Sequence of Enterococcus gilvus ATCC BAA-350.</title>
        <authorList>
            <consortium name="The Broad Institute Genome Sequencing Platform"/>
            <consortium name="The Broad Institute Genome Sequencing Center for Infectious Disease"/>
            <person name="Earl A.M."/>
            <person name="Gilmore M.S."/>
            <person name="Lebreton F."/>
            <person name="Walker B."/>
            <person name="Young S.K."/>
            <person name="Zeng Q."/>
            <person name="Gargeya S."/>
            <person name="Fitzgerald M."/>
            <person name="Haas B."/>
            <person name="Abouelleil A."/>
            <person name="Alvarado L."/>
            <person name="Arachchi H.M."/>
            <person name="Berlin A.M."/>
            <person name="Chapman S.B."/>
            <person name="Dewar J."/>
            <person name="Goldberg J."/>
            <person name="Griggs A."/>
            <person name="Gujja S."/>
            <person name="Hansen M."/>
            <person name="Howarth C."/>
            <person name="Imamovic A."/>
            <person name="Larimer J."/>
            <person name="McCowan C."/>
            <person name="Murphy C."/>
            <person name="Neiman D."/>
            <person name="Pearson M."/>
            <person name="Priest M."/>
            <person name="Roberts A."/>
            <person name="Saif S."/>
            <person name="Shea T."/>
            <person name="Sisk P."/>
            <person name="Sykes S."/>
            <person name="Wortman J."/>
            <person name="Nusbaum C."/>
            <person name="Birren B."/>
        </authorList>
    </citation>
    <scope>NUCLEOTIDE SEQUENCE [LARGE SCALE GENOMIC DNA]</scope>
    <source>
        <strain evidence="2 4">ATCC BAA-350</strain>
    </source>
</reference>
<accession>R2Y1D7</accession>
<dbReference type="EMBL" id="ASWH01000001">
    <property type="protein sequence ID" value="EOW82638.1"/>
    <property type="molecule type" value="Genomic_DNA"/>
</dbReference>
<comment type="caution">
    <text evidence="2">The sequence shown here is derived from an EMBL/GenBank/DDBJ whole genome shotgun (WGS) entry which is preliminary data.</text>
</comment>
<dbReference type="RefSeq" id="WP_010780408.1">
    <property type="nucleotide sequence ID" value="NZ_ASWH01000001.1"/>
</dbReference>
<dbReference type="AlphaFoldDB" id="R2Y1D7"/>
<sequence>MAFDEVIYTISSIIRQSKDGELKENLMALNWEVKKNGIPTSSEDTTETSSFSRLIQDLEQLSEQANDYSDRIHLNELKEELLSDGIEVS</sequence>
<keyword evidence="1" id="KW-0175">Coiled coil</keyword>
<evidence type="ECO:0000313" key="4">
    <source>
        <dbReference type="Proteomes" id="UP000013750"/>
    </source>
</evidence>
<dbReference type="EMBL" id="AJDQ01000007">
    <property type="protein sequence ID" value="EOI56112.1"/>
    <property type="molecule type" value="Genomic_DNA"/>
</dbReference>
<organism evidence="2 4">
    <name type="scientific">Enterococcus gilvus ATCC BAA-350</name>
    <dbReference type="NCBI Taxonomy" id="1158614"/>
    <lineage>
        <taxon>Bacteria</taxon>
        <taxon>Bacillati</taxon>
        <taxon>Bacillota</taxon>
        <taxon>Bacilli</taxon>
        <taxon>Lactobacillales</taxon>
        <taxon>Enterococcaceae</taxon>
        <taxon>Enterococcus</taxon>
    </lineage>
</organism>
<dbReference type="PATRIC" id="fig|1158614.3.peg.2019"/>
<name>R2Y1D7_9ENTE</name>
<reference evidence="3 5" key="2">
    <citation type="submission" date="2013-03" db="EMBL/GenBank/DDBJ databases">
        <title>The Genome Sequence of Enterococcus gilvus ATCC BAA-350 (PacBio/Illumina hybrid assembly).</title>
        <authorList>
            <consortium name="The Broad Institute Genomics Platform"/>
            <consortium name="The Broad Institute Genome Sequencing Center for Infectious Disease"/>
            <person name="Earl A."/>
            <person name="Russ C."/>
            <person name="Gilmore M."/>
            <person name="Surin D."/>
            <person name="Walker B."/>
            <person name="Young S."/>
            <person name="Zeng Q."/>
            <person name="Gargeya S."/>
            <person name="Fitzgerald M."/>
            <person name="Haas B."/>
            <person name="Abouelleil A."/>
            <person name="Allen A.W."/>
            <person name="Alvarado L."/>
            <person name="Arachchi H.M."/>
            <person name="Berlin A.M."/>
            <person name="Chapman S.B."/>
            <person name="Gainer-Dewar J."/>
            <person name="Goldberg J."/>
            <person name="Griggs A."/>
            <person name="Gujja S."/>
            <person name="Hansen M."/>
            <person name="Howarth C."/>
            <person name="Imamovic A."/>
            <person name="Ireland A."/>
            <person name="Larimer J."/>
            <person name="McCowan C."/>
            <person name="Murphy C."/>
            <person name="Pearson M."/>
            <person name="Poon T.W."/>
            <person name="Priest M."/>
            <person name="Roberts A."/>
            <person name="Saif S."/>
            <person name="Shea T."/>
            <person name="Sisk P."/>
            <person name="Sykes S."/>
            <person name="Wortman J."/>
            <person name="Nusbaum C."/>
            <person name="Birren B."/>
        </authorList>
    </citation>
    <scope>NUCLEOTIDE SEQUENCE [LARGE SCALE GENOMIC DNA]</scope>
    <source>
        <strain evidence="3 5">ATCC BAA-350</strain>
    </source>
</reference>
<evidence type="ECO:0000256" key="1">
    <source>
        <dbReference type="SAM" id="Coils"/>
    </source>
</evidence>
<dbReference type="Proteomes" id="UP000014160">
    <property type="component" value="Unassembled WGS sequence"/>
</dbReference>